<comment type="caution">
    <text evidence="1">The sequence shown here is derived from an EMBL/GenBank/DDBJ whole genome shotgun (WGS) entry which is preliminary data.</text>
</comment>
<gene>
    <name evidence="1" type="ORF">MiSe_75290</name>
</gene>
<reference evidence="1" key="1">
    <citation type="submission" date="2019-10" db="EMBL/GenBank/DDBJ databases">
        <title>Draft genome sequece of Microseira wollei NIES-4236.</title>
        <authorList>
            <person name="Yamaguchi H."/>
            <person name="Suzuki S."/>
            <person name="Kawachi M."/>
        </authorList>
    </citation>
    <scope>NUCLEOTIDE SEQUENCE</scope>
    <source>
        <strain evidence="1">NIES-4236</strain>
    </source>
</reference>
<proteinExistence type="predicted"/>
<name>A0AAV3XM36_9CYAN</name>
<dbReference type="Proteomes" id="UP001050975">
    <property type="component" value="Unassembled WGS sequence"/>
</dbReference>
<evidence type="ECO:0000313" key="1">
    <source>
        <dbReference type="EMBL" id="GET42711.1"/>
    </source>
</evidence>
<accession>A0AAV3XM36</accession>
<organism evidence="1 2">
    <name type="scientific">Microseira wollei NIES-4236</name>
    <dbReference type="NCBI Taxonomy" id="2530354"/>
    <lineage>
        <taxon>Bacteria</taxon>
        <taxon>Bacillati</taxon>
        <taxon>Cyanobacteriota</taxon>
        <taxon>Cyanophyceae</taxon>
        <taxon>Oscillatoriophycideae</taxon>
        <taxon>Aerosakkonematales</taxon>
        <taxon>Aerosakkonemataceae</taxon>
        <taxon>Microseira</taxon>
    </lineage>
</organism>
<dbReference type="AlphaFoldDB" id="A0AAV3XM36"/>
<dbReference type="EMBL" id="BLAY01000177">
    <property type="protein sequence ID" value="GET42711.1"/>
    <property type="molecule type" value="Genomic_DNA"/>
</dbReference>
<protein>
    <submittedName>
        <fullName evidence="1">Uncharacterized protein</fullName>
    </submittedName>
</protein>
<evidence type="ECO:0000313" key="2">
    <source>
        <dbReference type="Proteomes" id="UP001050975"/>
    </source>
</evidence>
<keyword evidence="2" id="KW-1185">Reference proteome</keyword>
<sequence>MKNFTISLYAFHLRHTLTDFANEVDANANLVWENITKLGTISLPFIGLKDLRSKLICYQNGKYEPNREQGRQSEWLTDFGSIDLGSISTTEGFKIQGNLQPFRLHDTYAVDLTLFPESDQISIDVPQLQLFQPASLLPDSIQASLGQTIWIYGEVDPSENCQQLADKFATALLAGTNLNPILVNPGNLFGSSLFEYQTIDPNDPQNPAKQCQILISLNNNQADTLTKAGQAYDWLLNLMLCRHKILCINHQARKRYPEARKLYAQLDQQMRDLPSQISDPKTRLKTLKEQLTKLPLDAVDYNRCQGDIKAHYTAINTNIKNYENCL</sequence>